<proteinExistence type="predicted"/>
<sequence>MLFTGQVLKMSAQLAEPIQYYLNLSNDLLHINALFNRRLSIKHIGFQCVECGSDEPVYQMGFCKKCFFESPYASETILKPELSKAHLDIEERDIEVERKIQLQPHLVYLAYTGEVKVGVTRQTQVPTRWIDQGATKALPIAKTENRYEAGVIEVALKNHLSDKTNWRKMLSDDGTSEVDLFELREEVVGLFPKESQKFVVESELYSLKYPYTPLEKITSINLSKTKEYQGILKGVKGQYLAFEDGGVMNVRSHEGYVVELEIKD</sequence>
<dbReference type="Pfam" id="PF10977">
    <property type="entry name" value="DUF2797"/>
    <property type="match status" value="1"/>
</dbReference>
<gene>
    <name evidence="1" type="ORF">AB406_1208</name>
</gene>
<dbReference type="InterPro" id="IPR021246">
    <property type="entry name" value="DUF2797"/>
</dbReference>
<protein>
    <submittedName>
        <fullName evidence="1">Uncharacterized protein</fullName>
    </submittedName>
</protein>
<accession>A0A1S7DSR1</accession>
<name>A0A1S7DSR1_RIEAN</name>
<evidence type="ECO:0000313" key="1">
    <source>
        <dbReference type="EMBL" id="AQY22156.1"/>
    </source>
</evidence>
<dbReference type="AlphaFoldDB" id="A0A1S7DSR1"/>
<evidence type="ECO:0000313" key="2">
    <source>
        <dbReference type="Proteomes" id="UP000189883"/>
    </source>
</evidence>
<reference evidence="1 2" key="1">
    <citation type="submission" date="2015-06" db="EMBL/GenBank/DDBJ databases">
        <title>R. anatipestifer strain HXb2 is the most virulent strain so far, and the genome sequence would help us uncover the pathogenesis.</title>
        <authorList>
            <person name="Hu Q."/>
            <person name="Qi J."/>
            <person name="Bo H."/>
            <person name="Liu G."/>
            <person name="Tao M."/>
            <person name="Ding Y."/>
            <person name="Xue Y."/>
        </authorList>
    </citation>
    <scope>NUCLEOTIDE SEQUENCE [LARGE SCALE GENOMIC DNA]</scope>
    <source>
        <strain evidence="1 2">HXb2</strain>
    </source>
</reference>
<dbReference type="EMBL" id="CP011859">
    <property type="protein sequence ID" value="AQY22156.1"/>
    <property type="molecule type" value="Genomic_DNA"/>
</dbReference>
<dbReference type="Proteomes" id="UP000189883">
    <property type="component" value="Chromosome"/>
</dbReference>
<dbReference type="RefSeq" id="WP_079207383.1">
    <property type="nucleotide sequence ID" value="NZ_CP011859.1"/>
</dbReference>
<organism evidence="1 2">
    <name type="scientific">Riemerella anatipestifer</name>
    <name type="common">Moraxella anatipestifer</name>
    <dbReference type="NCBI Taxonomy" id="34085"/>
    <lineage>
        <taxon>Bacteria</taxon>
        <taxon>Pseudomonadati</taxon>
        <taxon>Bacteroidota</taxon>
        <taxon>Flavobacteriia</taxon>
        <taxon>Flavobacteriales</taxon>
        <taxon>Weeksellaceae</taxon>
        <taxon>Riemerella</taxon>
    </lineage>
</organism>